<sequence>MYNLKQNPFIILILSLFLFVGCTSEEVSEDLNEISNEEFTFAKRDGLPDLNSYLEQKYPDGYTFGYERTFTEDEDTFVVKEVFADGSTEVTGFVNLTNGDFTQYLELNRTRDLLVIDDFVDDELYEFDASDEDSEEIFVEGFLEDFEVPPINLSIGRFWGWSCSVERRPSLDPADCYRTCCYKVFWGSVTCSDYTCGEEPGSDPVLP</sequence>
<reference evidence="1 2" key="1">
    <citation type="submission" date="2019-04" db="EMBL/GenBank/DDBJ databases">
        <title>Psychroflexus halotolerans sp. nov., isolated from a marine solar saltern.</title>
        <authorList>
            <person name="Feng X."/>
        </authorList>
    </citation>
    <scope>NUCLEOTIDE SEQUENCE [LARGE SCALE GENOMIC DNA]</scope>
    <source>
        <strain evidence="1 2">WDS2C27</strain>
    </source>
</reference>
<organism evidence="1 2">
    <name type="scientific">Mesohalobacter halotolerans</name>
    <dbReference type="NCBI Taxonomy" id="1883405"/>
    <lineage>
        <taxon>Bacteria</taxon>
        <taxon>Pseudomonadati</taxon>
        <taxon>Bacteroidota</taxon>
        <taxon>Flavobacteriia</taxon>
        <taxon>Flavobacteriales</taxon>
        <taxon>Flavobacteriaceae</taxon>
        <taxon>Mesohalobacter</taxon>
    </lineage>
</organism>
<keyword evidence="2" id="KW-1185">Reference proteome</keyword>
<evidence type="ECO:0008006" key="3">
    <source>
        <dbReference type="Google" id="ProtNLM"/>
    </source>
</evidence>
<comment type="caution">
    <text evidence="1">The sequence shown here is derived from an EMBL/GenBank/DDBJ whole genome shotgun (WGS) entry which is preliminary data.</text>
</comment>
<accession>A0A4U5TPS0</accession>
<dbReference type="EMBL" id="SWMU01000003">
    <property type="protein sequence ID" value="TKS56137.1"/>
    <property type="molecule type" value="Genomic_DNA"/>
</dbReference>
<evidence type="ECO:0000313" key="1">
    <source>
        <dbReference type="EMBL" id="TKS56137.1"/>
    </source>
</evidence>
<dbReference type="Proteomes" id="UP000306552">
    <property type="component" value="Unassembled WGS sequence"/>
</dbReference>
<name>A0A4U5TPS0_9FLAO</name>
<dbReference type="AlphaFoldDB" id="A0A4U5TPS0"/>
<dbReference type="RefSeq" id="WP_138932254.1">
    <property type="nucleotide sequence ID" value="NZ_SWMU01000003.1"/>
</dbReference>
<dbReference type="OrthoDB" id="10017806at2"/>
<proteinExistence type="predicted"/>
<dbReference type="PROSITE" id="PS51257">
    <property type="entry name" value="PROKAR_LIPOPROTEIN"/>
    <property type="match status" value="1"/>
</dbReference>
<gene>
    <name evidence="1" type="ORF">FCN74_08970</name>
</gene>
<protein>
    <recommendedName>
        <fullName evidence="3">Lipoprotein</fullName>
    </recommendedName>
</protein>
<evidence type="ECO:0000313" key="2">
    <source>
        <dbReference type="Proteomes" id="UP000306552"/>
    </source>
</evidence>